<proteinExistence type="predicted"/>
<dbReference type="EMBL" id="VHIQ01000003">
    <property type="protein sequence ID" value="TPV34126.1"/>
    <property type="molecule type" value="Genomic_DNA"/>
</dbReference>
<feature type="chain" id="PRO_5021283146" evidence="1">
    <location>
        <begin position="24"/>
        <end position="470"/>
    </location>
</feature>
<dbReference type="OrthoDB" id="832379at2"/>
<sequence>MKATVHLLKLFTFFALISLSSCQDEITEITQPTEQEALVPDSPLARNIFNMSTFSSSASSIVTNTSCLAIKLPFNVVVNGIEITIETEEDYDIVATIFDEFDDDDDELQIIYPVTLILFDYSEVEVNNNDELEFYIEECLDSYNVEDDIDCITFEYPITLSLFNTAFQFLNTVVVNNDEELFNFLDDDFDDEDVIAAINYPINVVLFDGTVITVNNNDELNNIIEANDDDCDDDSNTNISLNDLEALLLECLWKIDDLEIDDEDLDDLYEGYLIDFRENNNALVTSPNGTVFNGTWSLTETSTSVKLNLEINGLPDLNNPSWIFREFDDDDDDDEIEVKFRHIEDKLELEQVCTATNNEETQNLQTQLTSGEWFVALYLDDNEDETSNYQNLNFTFNANGLVEVSNNQSIIQTGSWSTFVNSQGQLKLVFSFSDDDDLFDALEEDWNVVETTDNTISLEDDGDQLVFEKV</sequence>
<name>A0A506PJU6_9FLAO</name>
<feature type="signal peptide" evidence="1">
    <location>
        <begin position="1"/>
        <end position="23"/>
    </location>
</feature>
<dbReference type="PROSITE" id="PS51257">
    <property type="entry name" value="PROKAR_LIPOPROTEIN"/>
    <property type="match status" value="1"/>
</dbReference>
<evidence type="ECO:0000313" key="2">
    <source>
        <dbReference type="EMBL" id="TPV34126.1"/>
    </source>
</evidence>
<accession>A0A506PJU6</accession>
<evidence type="ECO:0000313" key="3">
    <source>
        <dbReference type="Proteomes" id="UP000317332"/>
    </source>
</evidence>
<organism evidence="2 3">
    <name type="scientific">Paucihalobacter ruber</name>
    <dbReference type="NCBI Taxonomy" id="2567861"/>
    <lineage>
        <taxon>Bacteria</taxon>
        <taxon>Pseudomonadati</taxon>
        <taxon>Bacteroidota</taxon>
        <taxon>Flavobacteriia</taxon>
        <taxon>Flavobacteriales</taxon>
        <taxon>Flavobacteriaceae</taxon>
        <taxon>Paucihalobacter</taxon>
    </lineage>
</organism>
<dbReference type="Proteomes" id="UP000317332">
    <property type="component" value="Unassembled WGS sequence"/>
</dbReference>
<keyword evidence="3" id="KW-1185">Reference proteome</keyword>
<reference evidence="2 3" key="1">
    <citation type="submission" date="2019-06" db="EMBL/GenBank/DDBJ databases">
        <title>Flavobacteriaceae Paucihalobacterium erythroidium CWB-1, complete genome.</title>
        <authorList>
            <person name="Wu S."/>
        </authorList>
    </citation>
    <scope>NUCLEOTIDE SEQUENCE [LARGE SCALE GENOMIC DNA]</scope>
    <source>
        <strain evidence="2 3">CWB-1</strain>
    </source>
</reference>
<dbReference type="RefSeq" id="WP_140990023.1">
    <property type="nucleotide sequence ID" value="NZ_VHIQ01000003.1"/>
</dbReference>
<gene>
    <name evidence="2" type="ORF">FJ651_08190</name>
</gene>
<keyword evidence="1" id="KW-0732">Signal</keyword>
<dbReference type="AlphaFoldDB" id="A0A506PJU6"/>
<comment type="caution">
    <text evidence="2">The sequence shown here is derived from an EMBL/GenBank/DDBJ whole genome shotgun (WGS) entry which is preliminary data.</text>
</comment>
<protein>
    <submittedName>
        <fullName evidence="2">Uncharacterized protein</fullName>
    </submittedName>
</protein>
<evidence type="ECO:0000256" key="1">
    <source>
        <dbReference type="SAM" id="SignalP"/>
    </source>
</evidence>